<reference evidence="4" key="1">
    <citation type="submission" date="2016-07" db="EMBL/GenBank/DDBJ databases">
        <title>Sequence Frankia sp. strain CcI1.17.</title>
        <authorList>
            <person name="Ghodhbane-Gtari F."/>
            <person name="Swanson E."/>
            <person name="Gueddou A."/>
            <person name="Morris K."/>
            <person name="Hezbri K."/>
            <person name="Ktari A."/>
            <person name="Nouioui I."/>
            <person name="Abebe-Akele F."/>
            <person name="Simpson S."/>
            <person name="Thomas K."/>
            <person name="Gtari M."/>
            <person name="Tisa L.S."/>
            <person name="Hurst S."/>
        </authorList>
    </citation>
    <scope>NUCLEOTIDE SEQUENCE [LARGE SCALE GENOMIC DNA]</scope>
    <source>
        <strain evidence="4">Cc1.17</strain>
    </source>
</reference>
<feature type="domain" description="NYN" evidence="2">
    <location>
        <begin position="10"/>
        <end position="97"/>
    </location>
</feature>
<evidence type="ECO:0000313" key="3">
    <source>
        <dbReference type="EMBL" id="OHV45235.1"/>
    </source>
</evidence>
<evidence type="ECO:0000256" key="1">
    <source>
        <dbReference type="SAM" id="MobiDB-lite"/>
    </source>
</evidence>
<dbReference type="RefSeq" id="WP_071082339.1">
    <property type="nucleotide sequence ID" value="NZ_MBLM01000012.1"/>
</dbReference>
<dbReference type="CDD" id="cd11297">
    <property type="entry name" value="PIN_LabA-like_N_1"/>
    <property type="match status" value="1"/>
</dbReference>
<feature type="region of interest" description="Disordered" evidence="1">
    <location>
        <begin position="122"/>
        <end position="143"/>
    </location>
</feature>
<dbReference type="OrthoDB" id="2379772at2"/>
<evidence type="ECO:0000259" key="2">
    <source>
        <dbReference type="Pfam" id="PF01936"/>
    </source>
</evidence>
<dbReference type="Gene3D" id="3.40.50.1010">
    <property type="entry name" value="5'-nuclease"/>
    <property type="match status" value="1"/>
</dbReference>
<evidence type="ECO:0000313" key="4">
    <source>
        <dbReference type="Proteomes" id="UP000179627"/>
    </source>
</evidence>
<dbReference type="EMBL" id="MBLM01000012">
    <property type="protein sequence ID" value="OHV45235.1"/>
    <property type="molecule type" value="Genomic_DNA"/>
</dbReference>
<name>A0A1S1RIL3_9ACTN</name>
<dbReference type="Proteomes" id="UP000179627">
    <property type="component" value="Unassembled WGS sequence"/>
</dbReference>
<dbReference type="GO" id="GO:0004540">
    <property type="term" value="F:RNA nuclease activity"/>
    <property type="evidence" value="ECO:0007669"/>
    <property type="project" value="InterPro"/>
</dbReference>
<dbReference type="Pfam" id="PF01936">
    <property type="entry name" value="NYN"/>
    <property type="match status" value="1"/>
</dbReference>
<keyword evidence="4" id="KW-1185">Reference proteome</keyword>
<comment type="caution">
    <text evidence="3">The sequence shown here is derived from an EMBL/GenBank/DDBJ whole genome shotgun (WGS) entry which is preliminary data.</text>
</comment>
<organism evidence="3 4">
    <name type="scientific">Parafrankia colletiae</name>
    <dbReference type="NCBI Taxonomy" id="573497"/>
    <lineage>
        <taxon>Bacteria</taxon>
        <taxon>Bacillati</taxon>
        <taxon>Actinomycetota</taxon>
        <taxon>Actinomycetes</taxon>
        <taxon>Frankiales</taxon>
        <taxon>Frankiaceae</taxon>
        <taxon>Parafrankia</taxon>
    </lineage>
</organism>
<proteinExistence type="predicted"/>
<dbReference type="InterPro" id="IPR021139">
    <property type="entry name" value="NYN"/>
</dbReference>
<dbReference type="PANTHER" id="PTHR35811">
    <property type="entry name" value="SLR1870 PROTEIN"/>
    <property type="match status" value="1"/>
</dbReference>
<gene>
    <name evidence="3" type="ORF">CC117_31970</name>
</gene>
<dbReference type="AlphaFoldDB" id="A0A1S1RIL3"/>
<feature type="compositionally biased region" description="Basic residues" evidence="1">
    <location>
        <begin position="125"/>
        <end position="143"/>
    </location>
</feature>
<dbReference type="PANTHER" id="PTHR35811:SF1">
    <property type="entry name" value="HTH OST-TYPE DOMAIN-CONTAINING PROTEIN"/>
    <property type="match status" value="1"/>
</dbReference>
<protein>
    <recommendedName>
        <fullName evidence="2">NYN domain-containing protein</fullName>
    </recommendedName>
</protein>
<accession>A0A1S1RIL3</accession>
<sequence>MVDGAGSTQLAVLIDAENIPLWAVEPLLAESTQYGKVRIRRAYGDWSGSLRTWKKTLQDLSIRPVQVFAAVKGKNAADLALAIDAMDLLHSGSVDAFEVGVGVCRPDVLDLARSPMLGVYDLHRPRTGRGPHRPRVRRHSPTE</sequence>